<evidence type="ECO:0000313" key="2">
    <source>
        <dbReference type="EMBL" id="KAA8645623.1"/>
    </source>
</evidence>
<feature type="signal peptide" evidence="1">
    <location>
        <begin position="1"/>
        <end position="19"/>
    </location>
</feature>
<keyword evidence="1" id="KW-0732">Signal</keyword>
<dbReference type="AlphaFoldDB" id="A0A5M9MKW5"/>
<feature type="chain" id="PRO_5024354258" description="Sedoheptulose 1,7-bisphosphatase" evidence="1">
    <location>
        <begin position="20"/>
        <end position="294"/>
    </location>
</feature>
<dbReference type="GeneID" id="54329744"/>
<dbReference type="RefSeq" id="XP_033424984.1">
    <property type="nucleotide sequence ID" value="XM_033571669.1"/>
</dbReference>
<evidence type="ECO:0000256" key="1">
    <source>
        <dbReference type="SAM" id="SignalP"/>
    </source>
</evidence>
<evidence type="ECO:0008006" key="4">
    <source>
        <dbReference type="Google" id="ProtNLM"/>
    </source>
</evidence>
<sequence length="294" mass="33438">MRWFSFLLIAITKYYMSHATGRQLLPIIAQYAYIETIYILASSQPLKLPYNLRVESIASNRDVLQQYRDYTEELSDAFEELITTAQAETMEAGSIDSLVESGLFISTRSSFHSDLTNAIRANFSWSWLANTVAGGIGMALSREIEWTKNGRYAGSTELELTPNGVTQVKGTKTQLVGPRKLIDPARIARSRPSSICSVRILRMPPGVHEIRARRKEKGLDQEREWNIWRDGCEGGKSMQQVTEQFDRLIGQIREIQRPYMNGEKPVDIVLVAHGLILRAFVKIWLNCPLTPRCR</sequence>
<proteinExistence type="predicted"/>
<protein>
    <recommendedName>
        <fullName evidence="4">Sedoheptulose 1,7-bisphosphatase</fullName>
    </recommendedName>
</protein>
<comment type="caution">
    <text evidence="2">The sequence shown here is derived from an EMBL/GenBank/DDBJ whole genome shotgun (WGS) entry which is preliminary data.</text>
</comment>
<gene>
    <name evidence="2" type="ORF">ATNIH1004_007042</name>
</gene>
<dbReference type="VEuPathDB" id="FungiDB:EYZ11_003487"/>
<dbReference type="Proteomes" id="UP000324241">
    <property type="component" value="Unassembled WGS sequence"/>
</dbReference>
<dbReference type="Gene3D" id="3.40.50.1240">
    <property type="entry name" value="Phosphoglycerate mutase-like"/>
    <property type="match status" value="1"/>
</dbReference>
<dbReference type="SUPFAM" id="SSF53254">
    <property type="entry name" value="Phosphoglycerate mutase-like"/>
    <property type="match status" value="1"/>
</dbReference>
<organism evidence="2 3">
    <name type="scientific">Aspergillus tanneri</name>
    <dbReference type="NCBI Taxonomy" id="1220188"/>
    <lineage>
        <taxon>Eukaryota</taxon>
        <taxon>Fungi</taxon>
        <taxon>Dikarya</taxon>
        <taxon>Ascomycota</taxon>
        <taxon>Pezizomycotina</taxon>
        <taxon>Eurotiomycetes</taxon>
        <taxon>Eurotiomycetidae</taxon>
        <taxon>Eurotiales</taxon>
        <taxon>Aspergillaceae</taxon>
        <taxon>Aspergillus</taxon>
        <taxon>Aspergillus subgen. Circumdati</taxon>
    </lineage>
</organism>
<evidence type="ECO:0000313" key="3">
    <source>
        <dbReference type="Proteomes" id="UP000324241"/>
    </source>
</evidence>
<dbReference type="OrthoDB" id="4818801at2759"/>
<dbReference type="EMBL" id="QUQM01000007">
    <property type="protein sequence ID" value="KAA8645623.1"/>
    <property type="molecule type" value="Genomic_DNA"/>
</dbReference>
<reference evidence="2 3" key="1">
    <citation type="submission" date="2019-08" db="EMBL/GenBank/DDBJ databases">
        <title>The genome sequence of a newly discovered highly antifungal drug resistant Aspergillus species, Aspergillus tanneri NIH 1004.</title>
        <authorList>
            <person name="Mounaud S."/>
            <person name="Singh I."/>
            <person name="Joardar V."/>
            <person name="Pakala S."/>
            <person name="Pakala S."/>
            <person name="Venepally P."/>
            <person name="Chung J.K."/>
            <person name="Losada L."/>
            <person name="Nierman W.C."/>
        </authorList>
    </citation>
    <scope>NUCLEOTIDE SEQUENCE [LARGE SCALE GENOMIC DNA]</scope>
    <source>
        <strain evidence="2 3">NIH1004</strain>
    </source>
</reference>
<name>A0A5M9MKW5_9EURO</name>
<dbReference type="InterPro" id="IPR029033">
    <property type="entry name" value="His_PPase_superfam"/>
</dbReference>
<accession>A0A5M9MKW5</accession>